<comment type="similarity">
    <text evidence="1 3">Belongs to the peptidase C14A family.</text>
</comment>
<dbReference type="Pfam" id="PF00531">
    <property type="entry name" value="Death"/>
    <property type="match status" value="1"/>
</dbReference>
<dbReference type="GO" id="GO:0004197">
    <property type="term" value="F:cysteine-type endopeptidase activity"/>
    <property type="evidence" value="ECO:0007669"/>
    <property type="project" value="InterPro"/>
</dbReference>
<reference evidence="7" key="1">
    <citation type="submission" date="2025-08" db="UniProtKB">
        <authorList>
            <consortium name="RefSeq"/>
        </authorList>
    </citation>
    <scope>IDENTIFICATION</scope>
</reference>
<dbReference type="InterPro" id="IPR039788">
    <property type="entry name" value="NOL4/NOL4L"/>
</dbReference>
<evidence type="ECO:0000259" key="4">
    <source>
        <dbReference type="PROSITE" id="PS50207"/>
    </source>
</evidence>
<dbReference type="Gene3D" id="1.25.40.20">
    <property type="entry name" value="Ankyrin repeat-containing domain"/>
    <property type="match status" value="1"/>
</dbReference>
<dbReference type="AlphaFoldDB" id="A0A8B7YT36"/>
<dbReference type="Pfam" id="PF13637">
    <property type="entry name" value="Ank_4"/>
    <property type="match status" value="1"/>
</dbReference>
<dbReference type="CDD" id="cd00032">
    <property type="entry name" value="CASc"/>
    <property type="match status" value="1"/>
</dbReference>
<keyword evidence="6" id="KW-1185">Reference proteome</keyword>
<dbReference type="SUPFAM" id="SSF48403">
    <property type="entry name" value="Ankyrin repeat"/>
    <property type="match status" value="1"/>
</dbReference>
<dbReference type="GO" id="GO:0007165">
    <property type="term" value="P:signal transduction"/>
    <property type="evidence" value="ECO:0007669"/>
    <property type="project" value="InterPro"/>
</dbReference>
<dbReference type="InterPro" id="IPR029030">
    <property type="entry name" value="Caspase-like_dom_sf"/>
</dbReference>
<dbReference type="PROSITE" id="PS01122">
    <property type="entry name" value="CASPASE_CYS"/>
    <property type="match status" value="1"/>
</dbReference>
<protein>
    <submittedName>
        <fullName evidence="7">Uncharacterized protein LOC110982037</fullName>
    </submittedName>
</protein>
<evidence type="ECO:0000313" key="7">
    <source>
        <dbReference type="RefSeq" id="XP_022095862.1"/>
    </source>
</evidence>
<dbReference type="InterPro" id="IPR036770">
    <property type="entry name" value="Ankyrin_rpt-contain_sf"/>
</dbReference>
<dbReference type="GO" id="GO:0006508">
    <property type="term" value="P:proteolysis"/>
    <property type="evidence" value="ECO:0007669"/>
    <property type="project" value="InterPro"/>
</dbReference>
<dbReference type="OrthoDB" id="9988411at2759"/>
<dbReference type="InterPro" id="IPR011029">
    <property type="entry name" value="DEATH-like_dom_sf"/>
</dbReference>
<dbReference type="SUPFAM" id="SSF47986">
    <property type="entry name" value="DEATH domain"/>
    <property type="match status" value="1"/>
</dbReference>
<dbReference type="InterPro" id="IPR011600">
    <property type="entry name" value="Pept_C14_caspase"/>
</dbReference>
<feature type="repeat" description="ANK" evidence="2">
    <location>
        <begin position="39"/>
        <end position="71"/>
    </location>
</feature>
<dbReference type="GeneID" id="110982037"/>
<feature type="repeat" description="ANK" evidence="2">
    <location>
        <begin position="6"/>
        <end position="38"/>
    </location>
</feature>
<dbReference type="InterPro" id="IPR000488">
    <property type="entry name" value="Death_dom"/>
</dbReference>
<keyword evidence="2" id="KW-0040">ANK repeat</keyword>
<proteinExistence type="inferred from homology"/>
<evidence type="ECO:0000256" key="3">
    <source>
        <dbReference type="RuleBase" id="RU003971"/>
    </source>
</evidence>
<dbReference type="Gene3D" id="1.10.533.10">
    <property type="entry name" value="Death Domain, Fas"/>
    <property type="match status" value="2"/>
</dbReference>
<dbReference type="Gene3D" id="3.40.50.1460">
    <property type="match status" value="1"/>
</dbReference>
<dbReference type="PRINTS" id="PR00376">
    <property type="entry name" value="IL1BCENZYME"/>
</dbReference>
<dbReference type="OMA" id="HYIIPAR"/>
<dbReference type="KEGG" id="aplc:110982037"/>
<dbReference type="InterPro" id="IPR015917">
    <property type="entry name" value="Pept_C14A"/>
</dbReference>
<evidence type="ECO:0000256" key="2">
    <source>
        <dbReference type="PROSITE-ProRule" id="PRU00023"/>
    </source>
</evidence>
<gene>
    <name evidence="7" type="primary">LOC110982037</name>
</gene>
<dbReference type="InterPro" id="IPR002138">
    <property type="entry name" value="Pept_C14_p10"/>
</dbReference>
<dbReference type="Proteomes" id="UP000694845">
    <property type="component" value="Unplaced"/>
</dbReference>
<dbReference type="PANTHER" id="PTHR12449">
    <property type="entry name" value="DEATH DOMAIN-CONTAINING PROTEIN"/>
    <property type="match status" value="1"/>
</dbReference>
<feature type="domain" description="Caspase family p10" evidence="4">
    <location>
        <begin position="967"/>
        <end position="1063"/>
    </location>
</feature>
<accession>A0A8B7YT36</accession>
<dbReference type="InterPro" id="IPR001309">
    <property type="entry name" value="Pept_C14_p20"/>
</dbReference>
<dbReference type="SMART" id="SM00248">
    <property type="entry name" value="ANK"/>
    <property type="match status" value="2"/>
</dbReference>
<evidence type="ECO:0000256" key="1">
    <source>
        <dbReference type="ARBA" id="ARBA00010134"/>
    </source>
</evidence>
<dbReference type="InterPro" id="IPR033139">
    <property type="entry name" value="Caspase_cys_AS"/>
</dbReference>
<dbReference type="PANTHER" id="PTHR12449:SF18">
    <property type="entry name" value="DEATH DOMAIN-CONTAINING PROTEIN"/>
    <property type="match status" value="1"/>
</dbReference>
<dbReference type="SUPFAM" id="SSF52129">
    <property type="entry name" value="Caspase-like"/>
    <property type="match status" value="1"/>
</dbReference>
<sequence>MAKNQDGDTVLHTAAAHCRLDACRVILQNGGDVCARNRIGNSPLHVAASTAHASICELFIAANADVLLRNNDGHTPKGVLPRTSGNAGKIITQAEKKQKFDKLIQMGTEPVNIVKLFLVGDPKAGKTTLRKALIKLRRWLAFVKAGHDYAYQTKPDVVIVATHLDQMTSETDGKTAADSILQQVRSEFDNHLNVLNEVFVINSIKFGSKAMARLRHTLECLATKIKGSRRMPHLCEEIRRMKHTWYKAKYPVISWNKFCSKVKAVNRLADDNLIRTAAVFLTDMSEIYFKKQCGDMDWVVLEPRWLSCVIIGRMFAGEDFPGHSDRLDKKQLYSISDIRKLLKDVANVYNLLDLLQHLELIYHYNETHYIIPARLPTNLDPVVWSKDTRFTEYYGRRVECRDITDIFSPDVFPCLQVRIMRWFCDGHGKVAISRQSLKFSGKIEGMIQLTGNQKAIHICVRGRSGKEDRSACYFQLEHVLGMVLSELAQRSPGTAINICYLSPRSLLQHEDLGDILFYTETDVELAKQGVVVHPQTRNTELIADIFCAGYDSTFLRREGLECNSSWLLEEDLQALCRRLDVIHPLGQDYRALAEALGVSESELDYIYQICLRRDSSPTRALLDRCQPTVGQLRAICRHPGLVGNKEATDVIDAMLERFGHKVNDEESKITAEDGFKPNSISVEILVWREDLRQQANNLRGVLDPASLLAGCAHLFDASDQEEIEATQQMLGRTKAVDRMLYKVIKSQRVELYHEFYGALEMLQNMGKVVDALTEVIPNSEGSYKDYIIPPAKPSAAQLDSNNSYCMWKESKGLAYVLNNSDFHGKRRQGSGVDLGNICHVLQELGYVLQVHTNLTAKDTLDSLARFARRFDGTEFCSALVVLMSHGNTGVITGVDDNCIKLRDIYSLFEGHRCPVLLGKPKLFFIQACRGDIRTQLVEADSDVTELEPEDHSDEEIITTNLQADYSFAQDLPGNADMFFAYATTEGNISLRSQVAGSWFIQAICEVFIKWAAQDSLDVLMNKVTNRVACQRGEIRDPLTHKLKAASQTPECIKRMRKNMYFMPKYPNSSQAGATWM</sequence>
<dbReference type="InterPro" id="IPR002110">
    <property type="entry name" value="Ankyrin_rpt"/>
</dbReference>
<feature type="domain" description="Caspase family p20" evidence="5">
    <location>
        <begin position="810"/>
        <end position="932"/>
    </location>
</feature>
<evidence type="ECO:0000259" key="5">
    <source>
        <dbReference type="PROSITE" id="PS50208"/>
    </source>
</evidence>
<dbReference type="PROSITE" id="PS50297">
    <property type="entry name" value="ANK_REP_REGION"/>
    <property type="match status" value="2"/>
</dbReference>
<organism evidence="6 7">
    <name type="scientific">Acanthaster planci</name>
    <name type="common">Crown-of-thorns starfish</name>
    <dbReference type="NCBI Taxonomy" id="133434"/>
    <lineage>
        <taxon>Eukaryota</taxon>
        <taxon>Metazoa</taxon>
        <taxon>Echinodermata</taxon>
        <taxon>Eleutherozoa</taxon>
        <taxon>Asterozoa</taxon>
        <taxon>Asteroidea</taxon>
        <taxon>Valvatacea</taxon>
        <taxon>Valvatida</taxon>
        <taxon>Acanthasteridae</taxon>
        <taxon>Acanthaster</taxon>
    </lineage>
</organism>
<evidence type="ECO:0000313" key="6">
    <source>
        <dbReference type="Proteomes" id="UP000694845"/>
    </source>
</evidence>
<dbReference type="Pfam" id="PF00656">
    <property type="entry name" value="Peptidase_C14"/>
    <property type="match status" value="1"/>
</dbReference>
<dbReference type="PROSITE" id="PS50207">
    <property type="entry name" value="CASPASE_P10"/>
    <property type="match status" value="1"/>
</dbReference>
<dbReference type="PROSITE" id="PS50208">
    <property type="entry name" value="CASPASE_P20"/>
    <property type="match status" value="1"/>
</dbReference>
<dbReference type="RefSeq" id="XP_022095862.1">
    <property type="nucleotide sequence ID" value="XM_022240170.1"/>
</dbReference>
<name>A0A8B7YT36_ACAPL</name>
<dbReference type="SMART" id="SM00115">
    <property type="entry name" value="CASc"/>
    <property type="match status" value="1"/>
</dbReference>
<dbReference type="PROSITE" id="PS50088">
    <property type="entry name" value="ANK_REPEAT"/>
    <property type="match status" value="2"/>
</dbReference>